<feature type="chain" id="PRO_5046829398" description="DUF1795 domain-containing protein" evidence="1">
    <location>
        <begin position="29"/>
        <end position="184"/>
    </location>
</feature>
<sequence length="184" mass="19742">MKLKKSLNVIGTLCLMTTLAITAVEASAAESQPSATANSEALTLLKGKLSFKLQGYDVQPVPGNGPGKMYVNKQAKRVLIIGEEDVPLISRSLSEQEALESMEESIKERQKQASPAYTVTSEKTENVKGLKVYHIEATSNMGGNNVLQDTLIATADNKFTVIQVISNPKNKAGHISAVNNILGK</sequence>
<evidence type="ECO:0000313" key="2">
    <source>
        <dbReference type="EMBL" id="MEW5290917.1"/>
    </source>
</evidence>
<keyword evidence="1" id="KW-0732">Signal</keyword>
<reference evidence="2 3" key="1">
    <citation type="submission" date="2024-07" db="EMBL/GenBank/DDBJ databases">
        <authorList>
            <person name="Dulla G.F.J."/>
            <person name="Delorm J.G."/>
        </authorList>
    </citation>
    <scope>NUCLEOTIDE SEQUENCE [LARGE SCALE GENOMIC DNA]</scope>
    <source>
        <strain evidence="2 3">JGD 233</strain>
    </source>
</reference>
<evidence type="ECO:0008006" key="4">
    <source>
        <dbReference type="Google" id="ProtNLM"/>
    </source>
</evidence>
<proteinExistence type="predicted"/>
<evidence type="ECO:0000256" key="1">
    <source>
        <dbReference type="SAM" id="SignalP"/>
    </source>
</evidence>
<feature type="signal peptide" evidence="1">
    <location>
        <begin position="1"/>
        <end position="28"/>
    </location>
</feature>
<accession>A0ABV3N516</accession>
<dbReference type="Proteomes" id="UP001554567">
    <property type="component" value="Unassembled WGS sequence"/>
</dbReference>
<dbReference type="Gene3D" id="3.40.1000.10">
    <property type="entry name" value="Mog1/PsbP, alpha/beta/alpha sandwich"/>
    <property type="match status" value="1"/>
</dbReference>
<dbReference type="EMBL" id="JBFKZN010000009">
    <property type="protein sequence ID" value="MEW5290917.1"/>
    <property type="molecule type" value="Genomic_DNA"/>
</dbReference>
<gene>
    <name evidence="2" type="ORF">ABW286_17320</name>
</gene>
<dbReference type="RefSeq" id="WP_367168229.1">
    <property type="nucleotide sequence ID" value="NZ_JBFKZN010000009.1"/>
</dbReference>
<protein>
    <recommendedName>
        <fullName evidence="4">DUF1795 domain-containing protein</fullName>
    </recommendedName>
</protein>
<organism evidence="2 3">
    <name type="scientific">Erwinia papayae</name>
    <dbReference type="NCBI Taxonomy" id="206499"/>
    <lineage>
        <taxon>Bacteria</taxon>
        <taxon>Pseudomonadati</taxon>
        <taxon>Pseudomonadota</taxon>
        <taxon>Gammaproteobacteria</taxon>
        <taxon>Enterobacterales</taxon>
        <taxon>Erwiniaceae</taxon>
        <taxon>Erwinia</taxon>
    </lineage>
</organism>
<keyword evidence="3" id="KW-1185">Reference proteome</keyword>
<name>A0ABV3N516_9GAMM</name>
<evidence type="ECO:0000313" key="3">
    <source>
        <dbReference type="Proteomes" id="UP001554567"/>
    </source>
</evidence>
<comment type="caution">
    <text evidence="2">The sequence shown here is derived from an EMBL/GenBank/DDBJ whole genome shotgun (WGS) entry which is preliminary data.</text>
</comment>